<evidence type="ECO:0000313" key="1">
    <source>
        <dbReference type="EMBL" id="QSO47063.1"/>
    </source>
</evidence>
<evidence type="ECO:0000313" key="2">
    <source>
        <dbReference type="Proteomes" id="UP000663505"/>
    </source>
</evidence>
<dbReference type="EMBL" id="CP071182">
    <property type="protein sequence ID" value="QSO47063.1"/>
    <property type="molecule type" value="Genomic_DNA"/>
</dbReference>
<organism evidence="1 2">
    <name type="scientific">Alicyclobacillus mengziensis</name>
    <dbReference type="NCBI Taxonomy" id="2931921"/>
    <lineage>
        <taxon>Bacteria</taxon>
        <taxon>Bacillati</taxon>
        <taxon>Bacillota</taxon>
        <taxon>Bacilli</taxon>
        <taxon>Bacillales</taxon>
        <taxon>Alicyclobacillaceae</taxon>
        <taxon>Alicyclobacillus</taxon>
    </lineage>
</organism>
<protein>
    <submittedName>
        <fullName evidence="1">Uncharacterized protein</fullName>
    </submittedName>
</protein>
<gene>
    <name evidence="1" type="ORF">JZ786_22055</name>
</gene>
<dbReference type="RefSeq" id="WP_206656427.1">
    <property type="nucleotide sequence ID" value="NZ_CP071182.1"/>
</dbReference>
<accession>A0A9X7W0H8</accession>
<dbReference type="Proteomes" id="UP000663505">
    <property type="component" value="Chromosome"/>
</dbReference>
<dbReference type="AlphaFoldDB" id="A0A9X7W0H8"/>
<dbReference type="KEGG" id="afx:JZ786_22055"/>
<keyword evidence="2" id="KW-1185">Reference proteome</keyword>
<reference evidence="1 2" key="1">
    <citation type="submission" date="2021-02" db="EMBL/GenBank/DDBJ databases">
        <title>Alicyclobacillus curvatus sp. nov. and Alicyclobacillus mengziensis sp. nov., two acidophilic bacteria isolated from acid mine drainage.</title>
        <authorList>
            <person name="Huang Y."/>
        </authorList>
    </citation>
    <scope>NUCLEOTIDE SEQUENCE [LARGE SCALE GENOMIC DNA]</scope>
    <source>
        <strain evidence="1 2">S30H14</strain>
    </source>
</reference>
<name>A0A9X7W0H8_9BACL</name>
<sequence length="163" mass="17911">MGCRRPVTADLATDVRSRPVTADLATDVRSRPVTAVLATDVRSRVEVHTHTIHSLESFDELSGVCIVVVVLNVKVTGSAEIVVTAGSSPDPSVVIANYLGWTIGDALHHIMAKGYRLSFVTDRFFVCTKGSSSLHETRRRIRHRRGRVCRDVSGLTVFRSGRR</sequence>
<proteinExistence type="predicted"/>